<dbReference type="Pfam" id="PF01633">
    <property type="entry name" value="Choline_kinase"/>
    <property type="match status" value="1"/>
</dbReference>
<dbReference type="EC" id="2.7.1.82" evidence="5"/>
<reference evidence="6" key="1">
    <citation type="submission" date="2021-02" db="EMBL/GenBank/DDBJ databases">
        <authorList>
            <person name="Nowell W R."/>
        </authorList>
    </citation>
    <scope>NUCLEOTIDE SEQUENCE</scope>
</reference>
<evidence type="ECO:0000313" key="8">
    <source>
        <dbReference type="EMBL" id="CAF3984737.1"/>
    </source>
</evidence>
<evidence type="ECO:0000313" key="9">
    <source>
        <dbReference type="EMBL" id="CAF4028180.1"/>
    </source>
</evidence>
<evidence type="ECO:0000313" key="6">
    <source>
        <dbReference type="EMBL" id="CAF0986699.1"/>
    </source>
</evidence>
<dbReference type="SUPFAM" id="SSF56112">
    <property type="entry name" value="Protein kinase-like (PK-like)"/>
    <property type="match status" value="1"/>
</dbReference>
<dbReference type="OrthoDB" id="10267235at2759"/>
<evidence type="ECO:0000256" key="1">
    <source>
        <dbReference type="ARBA" id="ARBA00023209"/>
    </source>
</evidence>
<keyword evidence="1" id="KW-0594">Phospholipid biosynthesis</keyword>
<keyword evidence="2" id="KW-1208">Phospholipid metabolism</keyword>
<comment type="similarity">
    <text evidence="4">Belongs to the choline/ethanolamine kinase family.</text>
</comment>
<dbReference type="CDD" id="cd05157">
    <property type="entry name" value="ETNK_euk"/>
    <property type="match status" value="1"/>
</dbReference>
<dbReference type="PANTHER" id="PTHR22603:SF66">
    <property type="entry name" value="ETHANOLAMINE KINASE"/>
    <property type="match status" value="1"/>
</dbReference>
<organism evidence="6 10">
    <name type="scientific">Adineta steineri</name>
    <dbReference type="NCBI Taxonomy" id="433720"/>
    <lineage>
        <taxon>Eukaryota</taxon>
        <taxon>Metazoa</taxon>
        <taxon>Spiralia</taxon>
        <taxon>Gnathifera</taxon>
        <taxon>Rotifera</taxon>
        <taxon>Eurotatoria</taxon>
        <taxon>Bdelloidea</taxon>
        <taxon>Adinetida</taxon>
        <taxon>Adinetidae</taxon>
        <taxon>Adineta</taxon>
    </lineage>
</organism>
<evidence type="ECO:0000256" key="2">
    <source>
        <dbReference type="ARBA" id="ARBA00023264"/>
    </source>
</evidence>
<dbReference type="EMBL" id="CAJNOG010000166">
    <property type="protein sequence ID" value="CAF1030536.1"/>
    <property type="molecule type" value="Genomic_DNA"/>
</dbReference>
<dbReference type="Gene3D" id="3.30.200.20">
    <property type="entry name" value="Phosphorylase Kinase, domain 1"/>
    <property type="match status" value="1"/>
</dbReference>
<dbReference type="Proteomes" id="UP000663845">
    <property type="component" value="Unassembled WGS sequence"/>
</dbReference>
<dbReference type="GO" id="GO:0005737">
    <property type="term" value="C:cytoplasm"/>
    <property type="evidence" value="ECO:0007669"/>
    <property type="project" value="TreeGrafter"/>
</dbReference>
<dbReference type="Proteomes" id="UP000663868">
    <property type="component" value="Unassembled WGS sequence"/>
</dbReference>
<dbReference type="EMBL" id="CAJNON010000115">
    <property type="protein sequence ID" value="CAF0986699.1"/>
    <property type="molecule type" value="Genomic_DNA"/>
</dbReference>
<sequence length="337" mass="39374">MTSYPIIENVTLSYSNITNEIYPLIKSIRSDWTSSNTRLVTFTEGLTNIILGIFDNRTPDDDSNALIIKIYGIQTELFIDRQAEINAMIKFHKYGVFSQRVLIQFNNGIIYEFASGKTCSRDDVREENISKLIAIKLAEIHNIPVDETEQPYIILIIRQFLKLVDKNSFDLTSILSDIDIIEERILPRLVQNPKHGKDLVLCHNDLLVKNIVYNDKNQTISFIDFEYTHLNYALFDIANHFVEYAGVENADFSIYPSYDEQKKWLKIYFQTRQLDQQIIDDDLCQLIEKFSALVNLTWGLWALVQAKVSPIDFDYVNYAKMRFDYYHKLRSLLFENA</sequence>
<dbReference type="PANTHER" id="PTHR22603">
    <property type="entry name" value="CHOLINE/ETHANOALAMINE KINASE"/>
    <property type="match status" value="1"/>
</dbReference>
<name>A0A814FTU0_9BILA</name>
<evidence type="ECO:0000256" key="4">
    <source>
        <dbReference type="ARBA" id="ARBA00038211"/>
    </source>
</evidence>
<evidence type="ECO:0000313" key="10">
    <source>
        <dbReference type="Proteomes" id="UP000663891"/>
    </source>
</evidence>
<comment type="caution">
    <text evidence="6">The sequence shown here is derived from an EMBL/GenBank/DDBJ whole genome shotgun (WGS) entry which is preliminary data.</text>
</comment>
<evidence type="ECO:0000313" key="7">
    <source>
        <dbReference type="EMBL" id="CAF1030536.1"/>
    </source>
</evidence>
<dbReference type="Gene3D" id="3.90.1200.10">
    <property type="match status" value="1"/>
</dbReference>
<dbReference type="AlphaFoldDB" id="A0A814FTU0"/>
<evidence type="ECO:0000256" key="5">
    <source>
        <dbReference type="ARBA" id="ARBA00038874"/>
    </source>
</evidence>
<evidence type="ECO:0000256" key="3">
    <source>
        <dbReference type="ARBA" id="ARBA00037883"/>
    </source>
</evidence>
<dbReference type="GO" id="GO:0004305">
    <property type="term" value="F:ethanolamine kinase activity"/>
    <property type="evidence" value="ECO:0007669"/>
    <property type="project" value="UniProtKB-EC"/>
</dbReference>
<comment type="pathway">
    <text evidence="3">Phospholipid metabolism; phosphatidylethanolamine biosynthesis; phosphatidylethanolamine from ethanolamine: step 1/3.</text>
</comment>
<dbReference type="Proteomes" id="UP000663881">
    <property type="component" value="Unassembled WGS sequence"/>
</dbReference>
<dbReference type="InterPro" id="IPR011009">
    <property type="entry name" value="Kinase-like_dom_sf"/>
</dbReference>
<dbReference type="EMBL" id="CAJOBB010003226">
    <property type="protein sequence ID" value="CAF4028180.1"/>
    <property type="molecule type" value="Genomic_DNA"/>
</dbReference>
<gene>
    <name evidence="7" type="ORF">JYZ213_LOCUS17573</name>
    <name evidence="9" type="ORF">KXQ929_LOCUS30119</name>
    <name evidence="8" type="ORF">OKA104_LOCUS28868</name>
    <name evidence="6" type="ORF">VCS650_LOCUS13967</name>
</gene>
<keyword evidence="1" id="KW-0443">Lipid metabolism</keyword>
<dbReference type="GO" id="GO:0006646">
    <property type="term" value="P:phosphatidylethanolamine biosynthetic process"/>
    <property type="evidence" value="ECO:0007669"/>
    <property type="project" value="TreeGrafter"/>
</dbReference>
<accession>A0A814FTU0</accession>
<dbReference type="EMBL" id="CAJOAY010002855">
    <property type="protein sequence ID" value="CAF3984737.1"/>
    <property type="molecule type" value="Genomic_DNA"/>
</dbReference>
<proteinExistence type="inferred from homology"/>
<keyword evidence="1" id="KW-0444">Lipid biosynthesis</keyword>
<protein>
    <recommendedName>
        <fullName evidence="5">ethanolamine kinase</fullName>
        <ecNumber evidence="5">2.7.1.82</ecNumber>
    </recommendedName>
</protein>
<dbReference type="Proteomes" id="UP000663891">
    <property type="component" value="Unassembled WGS sequence"/>
</dbReference>